<reference evidence="1" key="1">
    <citation type="journal article" date="2014" name="Front. Microbiol.">
        <title>High frequency of phylogenetically diverse reductive dehalogenase-homologous genes in deep subseafloor sedimentary metagenomes.</title>
        <authorList>
            <person name="Kawai M."/>
            <person name="Futagami T."/>
            <person name="Toyoda A."/>
            <person name="Takaki Y."/>
            <person name="Nishi S."/>
            <person name="Hori S."/>
            <person name="Arai W."/>
            <person name="Tsubouchi T."/>
            <person name="Morono Y."/>
            <person name="Uchiyama I."/>
            <person name="Ito T."/>
            <person name="Fujiyama A."/>
            <person name="Inagaki F."/>
            <person name="Takami H."/>
        </authorList>
    </citation>
    <scope>NUCLEOTIDE SEQUENCE</scope>
    <source>
        <strain evidence="1">Expedition CK06-06</strain>
    </source>
</reference>
<gene>
    <name evidence="1" type="ORF">S01H4_60450</name>
</gene>
<accession>X1D6E9</accession>
<comment type="caution">
    <text evidence="1">The sequence shown here is derived from an EMBL/GenBank/DDBJ whole genome shotgun (WGS) entry which is preliminary data.</text>
</comment>
<sequence length="62" mass="6594">GKIYHITIPGPDKDNMDMLPESDLYDLSDTVLAAVVTAIELANSPVGNAITVIRAVDVGRNN</sequence>
<name>X1D6E9_9ZZZZ</name>
<proteinExistence type="predicted"/>
<dbReference type="EMBL" id="BART01035646">
    <property type="protein sequence ID" value="GAH16321.1"/>
    <property type="molecule type" value="Genomic_DNA"/>
</dbReference>
<evidence type="ECO:0000313" key="1">
    <source>
        <dbReference type="EMBL" id="GAH16321.1"/>
    </source>
</evidence>
<organism evidence="1">
    <name type="scientific">marine sediment metagenome</name>
    <dbReference type="NCBI Taxonomy" id="412755"/>
    <lineage>
        <taxon>unclassified sequences</taxon>
        <taxon>metagenomes</taxon>
        <taxon>ecological metagenomes</taxon>
    </lineage>
</organism>
<feature type="non-terminal residue" evidence="1">
    <location>
        <position position="1"/>
    </location>
</feature>
<dbReference type="AlphaFoldDB" id="X1D6E9"/>
<protein>
    <submittedName>
        <fullName evidence="1">Uncharacterized protein</fullName>
    </submittedName>
</protein>